<accession>A0A2T1LS73</accession>
<dbReference type="AlphaFoldDB" id="A0A2T1LS73"/>
<keyword evidence="2" id="KW-1185">Reference proteome</keyword>
<proteinExistence type="predicted"/>
<protein>
    <recommendedName>
        <fullName evidence="3">Glycosyl transferase</fullName>
    </recommendedName>
</protein>
<dbReference type="RefSeq" id="WP_106459053.1">
    <property type="nucleotide sequence ID" value="NZ_PXOH01000039.1"/>
</dbReference>
<evidence type="ECO:0000313" key="1">
    <source>
        <dbReference type="EMBL" id="PSF32107.1"/>
    </source>
</evidence>
<gene>
    <name evidence="1" type="ORF">C7H19_21935</name>
</gene>
<sequence length="313" mass="36631">MPFPSCSLWFFVARTDLPFMMQTIPHLVKMNNFPFEEKVIAIDTAPLSGEKVNRPGIGTMEELRSCVQKLLDMKVVDRVVDFNYDPLYRKQVYQKHFGSPLKNTHNYKGYPILGSIFKIEDCKSDFMLHFDSDMMMYQNPNCSWIKEAMILMETHPEIMFIRPLAGPPTEDGKPIQAKPDGFDEDGFLQFKFFGSRLYLVNRKRFKQMLPIPVIWRPYKHKWLDHLPVSIKTLLNIWTGGGKLDSWEVMVSKKLEQTDYYRATLTSPNAWTLHPIDRSPAFIKALPDIIKRVENNDYPVKQAGYYDLISKLWF</sequence>
<dbReference type="EMBL" id="PXOH01000039">
    <property type="protein sequence ID" value="PSF32107.1"/>
    <property type="molecule type" value="Genomic_DNA"/>
</dbReference>
<comment type="caution">
    <text evidence="1">The sequence shown here is derived from an EMBL/GenBank/DDBJ whole genome shotgun (WGS) entry which is preliminary data.</text>
</comment>
<name>A0A2T1LS73_9CHRO</name>
<organism evidence="1 2">
    <name type="scientific">Aphanothece hegewaldii CCALA 016</name>
    <dbReference type="NCBI Taxonomy" id="2107694"/>
    <lineage>
        <taxon>Bacteria</taxon>
        <taxon>Bacillati</taxon>
        <taxon>Cyanobacteriota</taxon>
        <taxon>Cyanophyceae</taxon>
        <taxon>Oscillatoriophycideae</taxon>
        <taxon>Chroococcales</taxon>
        <taxon>Aphanothecaceae</taxon>
        <taxon>Aphanothece</taxon>
    </lineage>
</organism>
<evidence type="ECO:0008006" key="3">
    <source>
        <dbReference type="Google" id="ProtNLM"/>
    </source>
</evidence>
<dbReference type="Proteomes" id="UP000239001">
    <property type="component" value="Unassembled WGS sequence"/>
</dbReference>
<evidence type="ECO:0000313" key="2">
    <source>
        <dbReference type="Proteomes" id="UP000239001"/>
    </source>
</evidence>
<reference evidence="1 2" key="1">
    <citation type="submission" date="2018-03" db="EMBL/GenBank/DDBJ databases">
        <title>The ancient ancestry and fast evolution of plastids.</title>
        <authorList>
            <person name="Moore K.R."/>
            <person name="Magnabosco C."/>
            <person name="Momper L."/>
            <person name="Gold D.A."/>
            <person name="Bosak T."/>
            <person name="Fournier G.P."/>
        </authorList>
    </citation>
    <scope>NUCLEOTIDE SEQUENCE [LARGE SCALE GENOMIC DNA]</scope>
    <source>
        <strain evidence="1 2">CCALA 016</strain>
    </source>
</reference>
<dbReference type="OrthoDB" id="5379371at2"/>
<reference evidence="1 2" key="2">
    <citation type="submission" date="2018-03" db="EMBL/GenBank/DDBJ databases">
        <authorList>
            <person name="Keele B.F."/>
        </authorList>
    </citation>
    <scope>NUCLEOTIDE SEQUENCE [LARGE SCALE GENOMIC DNA]</scope>
    <source>
        <strain evidence="1 2">CCALA 016</strain>
    </source>
</reference>